<sequence>MLETYTPEVTKGSVESVHIILRDALEKPLENTGLVQQKLNQLSTIGCCEYKKTHALLVQLFDQ</sequence>
<proteinExistence type="predicted"/>
<dbReference type="AlphaFoldDB" id="S7P1R9"/>
<evidence type="ECO:0000259" key="1">
    <source>
        <dbReference type="Pfam" id="PF25795"/>
    </source>
</evidence>
<accession>S7P1R9</accession>
<feature type="domain" description="Exportin-7/Ran-binding protein 17 TPR repeats" evidence="1">
    <location>
        <begin position="17"/>
        <end position="63"/>
    </location>
</feature>
<gene>
    <name evidence="2" type="ORF">D623_10007034</name>
</gene>
<evidence type="ECO:0000313" key="2">
    <source>
        <dbReference type="EMBL" id="EPQ04023.1"/>
    </source>
</evidence>
<reference evidence="2 3" key="1">
    <citation type="journal article" date="2013" name="Nat. Commun.">
        <title>Genome analysis reveals insights into physiology and longevity of the Brandt's bat Myotis brandtii.</title>
        <authorList>
            <person name="Seim I."/>
            <person name="Fang X."/>
            <person name="Xiong Z."/>
            <person name="Lobanov A.V."/>
            <person name="Huang Z."/>
            <person name="Ma S."/>
            <person name="Feng Y."/>
            <person name="Turanov A.A."/>
            <person name="Zhu Y."/>
            <person name="Lenz T.L."/>
            <person name="Gerashchenko M.V."/>
            <person name="Fan D."/>
            <person name="Hee Yim S."/>
            <person name="Yao X."/>
            <person name="Jordan D."/>
            <person name="Xiong Y."/>
            <person name="Ma Y."/>
            <person name="Lyapunov A.N."/>
            <person name="Chen G."/>
            <person name="Kulakova O.I."/>
            <person name="Sun Y."/>
            <person name="Lee S.G."/>
            <person name="Bronson R.T."/>
            <person name="Moskalev A.A."/>
            <person name="Sunyaev S.R."/>
            <person name="Zhang G."/>
            <person name="Krogh A."/>
            <person name="Wang J."/>
            <person name="Gladyshev V.N."/>
        </authorList>
    </citation>
    <scope>NUCLEOTIDE SEQUENCE [LARGE SCALE GENOMIC DNA]</scope>
</reference>
<protein>
    <submittedName>
        <fullName evidence="2">Exportin-7</fullName>
    </submittedName>
</protein>
<evidence type="ECO:0000313" key="3">
    <source>
        <dbReference type="Proteomes" id="UP000052978"/>
    </source>
</evidence>
<dbReference type="EMBL" id="KE161469">
    <property type="protein sequence ID" value="EPQ04023.1"/>
    <property type="molecule type" value="Genomic_DNA"/>
</dbReference>
<name>S7P1R9_MYOBR</name>
<dbReference type="Proteomes" id="UP000052978">
    <property type="component" value="Unassembled WGS sequence"/>
</dbReference>
<keyword evidence="3" id="KW-1185">Reference proteome</keyword>
<dbReference type="InterPro" id="IPR057947">
    <property type="entry name" value="TPR_XPO7/RBP17"/>
</dbReference>
<organism evidence="2 3">
    <name type="scientific">Myotis brandtii</name>
    <name type="common">Brandt's bat</name>
    <dbReference type="NCBI Taxonomy" id="109478"/>
    <lineage>
        <taxon>Eukaryota</taxon>
        <taxon>Metazoa</taxon>
        <taxon>Chordata</taxon>
        <taxon>Craniata</taxon>
        <taxon>Vertebrata</taxon>
        <taxon>Euteleostomi</taxon>
        <taxon>Mammalia</taxon>
        <taxon>Eutheria</taxon>
        <taxon>Laurasiatheria</taxon>
        <taxon>Chiroptera</taxon>
        <taxon>Yangochiroptera</taxon>
        <taxon>Vespertilionidae</taxon>
        <taxon>Myotis</taxon>
    </lineage>
</organism>
<dbReference type="Pfam" id="PF25795">
    <property type="entry name" value="TPR_XPO7"/>
    <property type="match status" value="1"/>
</dbReference>